<reference evidence="3" key="1">
    <citation type="submission" date="2009-09" db="EMBL/GenBank/DDBJ databases">
        <authorList>
            <person name="Weinstock G."/>
            <person name="Sodergren E."/>
            <person name="Clifton S."/>
            <person name="Fulton L."/>
            <person name="Fulton B."/>
            <person name="Courtney L."/>
            <person name="Fronick C."/>
            <person name="Harrison M."/>
            <person name="Strong C."/>
            <person name="Farmer C."/>
            <person name="Delahaunty K."/>
            <person name="Markovic C."/>
            <person name="Hall O."/>
            <person name="Minx P."/>
            <person name="Tomlinson C."/>
            <person name="Mitreva M."/>
            <person name="Nelson J."/>
            <person name="Hou S."/>
            <person name="Wollam A."/>
            <person name="Pepin K.H."/>
            <person name="Johnson M."/>
            <person name="Bhonagiri V."/>
            <person name="Nash W.E."/>
            <person name="Warren W."/>
            <person name="Chinwalla A."/>
            <person name="Mardis E.R."/>
            <person name="Wilson R.K."/>
        </authorList>
    </citation>
    <scope>NUCLEOTIDE SEQUENCE [LARGE SCALE GENOMIC DNA]</scope>
    <source>
        <strain evidence="3">DSM 20544</strain>
    </source>
</reference>
<dbReference type="STRING" id="500635.MITSMUL_04994"/>
<evidence type="ECO:0000313" key="3">
    <source>
        <dbReference type="EMBL" id="EEX67994.1"/>
    </source>
</evidence>
<gene>
    <name evidence="3" type="ORF">MITSMUL_04994</name>
</gene>
<dbReference type="RefSeq" id="WP_005841979.1">
    <property type="nucleotide sequence ID" value="NZ_GG697142.2"/>
</dbReference>
<dbReference type="PANTHER" id="PTHR47751:SF1">
    <property type="entry name" value="SUPERFAMILY HYDROLASE, PUTATIVE (AFU_ORTHOLOGUE AFUA_2G16580)-RELATED"/>
    <property type="match status" value="1"/>
</dbReference>
<dbReference type="SUPFAM" id="SSF53474">
    <property type="entry name" value="alpha/beta-Hydrolases"/>
    <property type="match status" value="1"/>
</dbReference>
<proteinExistence type="predicted"/>
<dbReference type="Gene3D" id="1.10.10.800">
    <property type="match status" value="1"/>
</dbReference>
<dbReference type="Pfam" id="PF02129">
    <property type="entry name" value="Peptidase_S15"/>
    <property type="match status" value="1"/>
</dbReference>
<organism evidence="3 4">
    <name type="scientific">Mitsuokella multacida DSM 20544</name>
    <dbReference type="NCBI Taxonomy" id="500635"/>
    <lineage>
        <taxon>Bacteria</taxon>
        <taxon>Bacillati</taxon>
        <taxon>Bacillota</taxon>
        <taxon>Negativicutes</taxon>
        <taxon>Selenomonadales</taxon>
        <taxon>Selenomonadaceae</taxon>
        <taxon>Mitsuokella</taxon>
    </lineage>
</organism>
<dbReference type="Gene3D" id="3.40.50.1820">
    <property type="entry name" value="alpha/beta hydrolase"/>
    <property type="match status" value="1"/>
</dbReference>
<dbReference type="EMBL" id="ABWK02000020">
    <property type="protein sequence ID" value="EEX67994.1"/>
    <property type="molecule type" value="Genomic_DNA"/>
</dbReference>
<dbReference type="GO" id="GO:0016787">
    <property type="term" value="F:hydrolase activity"/>
    <property type="evidence" value="ECO:0007669"/>
    <property type="project" value="InterPro"/>
</dbReference>
<dbReference type="PANTHER" id="PTHR47751">
    <property type="entry name" value="SUPERFAMILY HYDROLASE, PUTATIVE (AFU_ORTHOLOGUE AFUA_2G16580)-RELATED"/>
    <property type="match status" value="1"/>
</dbReference>
<protein>
    <submittedName>
        <fullName evidence="3">X-Pro dipeptidyl-peptidase (S15 family)</fullName>
    </submittedName>
</protein>
<evidence type="ECO:0000256" key="1">
    <source>
        <dbReference type="SAM" id="SignalP"/>
    </source>
</evidence>
<dbReference type="InterPro" id="IPR000383">
    <property type="entry name" value="Xaa-Pro-like_dom"/>
</dbReference>
<dbReference type="HOGENOM" id="CLU_048587_0_1_9"/>
<evidence type="ECO:0000313" key="4">
    <source>
        <dbReference type="Proteomes" id="UP000003671"/>
    </source>
</evidence>
<accession>C9KP39</accession>
<dbReference type="Proteomes" id="UP000003671">
    <property type="component" value="Unassembled WGS sequence"/>
</dbReference>
<dbReference type="AlphaFoldDB" id="C9KP39"/>
<keyword evidence="1" id="KW-0732">Signal</keyword>
<dbReference type="eggNOG" id="COG1073">
    <property type="taxonomic scope" value="Bacteria"/>
</dbReference>
<keyword evidence="4" id="KW-1185">Reference proteome</keyword>
<feature type="domain" description="Xaa-Pro dipeptidyl-peptidase-like" evidence="2">
    <location>
        <begin position="75"/>
        <end position="343"/>
    </location>
</feature>
<feature type="chain" id="PRO_5002996769" evidence="1">
    <location>
        <begin position="31"/>
        <end position="371"/>
    </location>
</feature>
<name>C9KP39_9FIRM</name>
<sequence>MREKHLAKQILVALACGVFLVIGGNSPALAAENTLSKAPAETIKASQLSEKWDKVFPENRQVTHHKVTFHNRYGLTLVGDLYMPKSMKQDDKLPAIAMAGPYGAVKEQVSGRYAQEMAARGFLTLAFDPSFTGESAGQPRNTTSPDINTEDFSAAVDFLSNHENVAEGQIGILGICGWGGFALNAAAMDPRIKATVTSTMYDMSRNIANGYFDNGKDAAELRANRLESRKKISAQRTQDYKNGTYQMAGGVPTEVTEDMPQFVKDYHDFYQTKRGYHPRSFGSTTGATLSSLLDFMNMPLLSYSSEIETPVLMIHGEKAHSRYYSEDAFKRLTGSNKELYIVPGAVHTDLYDRMDIIPFDKIEAFFRANLK</sequence>
<comment type="caution">
    <text evidence="3">The sequence shown here is derived from an EMBL/GenBank/DDBJ whole genome shotgun (WGS) entry which is preliminary data.</text>
</comment>
<dbReference type="InterPro" id="IPR051411">
    <property type="entry name" value="Polyketide_trans_af380"/>
</dbReference>
<dbReference type="InterPro" id="IPR029058">
    <property type="entry name" value="AB_hydrolase_fold"/>
</dbReference>
<feature type="signal peptide" evidence="1">
    <location>
        <begin position="1"/>
        <end position="30"/>
    </location>
</feature>
<dbReference type="PATRIC" id="fig|500635.8.peg.1670"/>
<dbReference type="GeneID" id="93481960"/>
<evidence type="ECO:0000259" key="2">
    <source>
        <dbReference type="Pfam" id="PF02129"/>
    </source>
</evidence>